<dbReference type="CDD" id="cd17535">
    <property type="entry name" value="REC_NarL-like"/>
    <property type="match status" value="1"/>
</dbReference>
<dbReference type="InterPro" id="IPR000792">
    <property type="entry name" value="Tscrpt_reg_LuxR_C"/>
</dbReference>
<dbReference type="PANTHER" id="PTHR43214:SF41">
    <property type="entry name" value="NITRATE_NITRITE RESPONSE REGULATOR PROTEIN NARP"/>
    <property type="match status" value="1"/>
</dbReference>
<name>A0ABS0TGI2_9FLAO</name>
<dbReference type="Pfam" id="PF00072">
    <property type="entry name" value="Response_reg"/>
    <property type="match status" value="1"/>
</dbReference>
<comment type="caution">
    <text evidence="8">The sequence shown here is derived from an EMBL/GenBank/DDBJ whole genome shotgun (WGS) entry which is preliminary data.</text>
</comment>
<dbReference type="PROSITE" id="PS00622">
    <property type="entry name" value="HTH_LUXR_1"/>
    <property type="match status" value="1"/>
</dbReference>
<evidence type="ECO:0000259" key="6">
    <source>
        <dbReference type="PROSITE" id="PS50043"/>
    </source>
</evidence>
<dbReference type="Proteomes" id="UP000635665">
    <property type="component" value="Unassembled WGS sequence"/>
</dbReference>
<dbReference type="PRINTS" id="PR00038">
    <property type="entry name" value="HTHLUXR"/>
</dbReference>
<sequence length="217" mass="24557">MCPVKKSPTILVADDHPLLLKGLVEELETKAYQVIGQAKNGSNALSMIIENEPDIAILDVEMPLLSGIEVIQKVKENQEVTKFIILTSHKENSIIIQAKNLHISGYLLKDEPFEELENCIQAVIRGEMYFSKTFSEVLEEKVNPQLKKIKYLTPSERTILRMIAQDNSSKKIALKLSISIRTVEKHRSNIINKLDLSFSEASLSSWVRDNKELILSL</sequence>
<evidence type="ECO:0000313" key="9">
    <source>
        <dbReference type="Proteomes" id="UP000635665"/>
    </source>
</evidence>
<dbReference type="InterPro" id="IPR058245">
    <property type="entry name" value="NreC/VraR/RcsB-like_REC"/>
</dbReference>
<feature type="domain" description="HTH luxR-type" evidence="6">
    <location>
        <begin position="145"/>
        <end position="211"/>
    </location>
</feature>
<organism evidence="8 9">
    <name type="scientific">Salegentibacter maritimus</name>
    <dbReference type="NCBI Taxonomy" id="2794347"/>
    <lineage>
        <taxon>Bacteria</taxon>
        <taxon>Pseudomonadati</taxon>
        <taxon>Bacteroidota</taxon>
        <taxon>Flavobacteriia</taxon>
        <taxon>Flavobacteriales</taxon>
        <taxon>Flavobacteriaceae</taxon>
        <taxon>Salegentibacter</taxon>
    </lineage>
</organism>
<keyword evidence="4" id="KW-0804">Transcription</keyword>
<evidence type="ECO:0000256" key="5">
    <source>
        <dbReference type="PROSITE-ProRule" id="PRU00169"/>
    </source>
</evidence>
<evidence type="ECO:0000256" key="2">
    <source>
        <dbReference type="ARBA" id="ARBA00023015"/>
    </source>
</evidence>
<dbReference type="EMBL" id="JAEHNY010000007">
    <property type="protein sequence ID" value="MBI6120151.1"/>
    <property type="molecule type" value="Genomic_DNA"/>
</dbReference>
<protein>
    <submittedName>
        <fullName evidence="8">Response regulator transcription factor</fullName>
    </submittedName>
</protein>
<dbReference type="CDD" id="cd06170">
    <property type="entry name" value="LuxR_C_like"/>
    <property type="match status" value="1"/>
</dbReference>
<dbReference type="PANTHER" id="PTHR43214">
    <property type="entry name" value="TWO-COMPONENT RESPONSE REGULATOR"/>
    <property type="match status" value="1"/>
</dbReference>
<reference evidence="8 9" key="1">
    <citation type="submission" date="2020-12" db="EMBL/GenBank/DDBJ databases">
        <title>Salegentibacter orientalis sp. nov., isolated from costal sediment.</title>
        <authorList>
            <person name="Lian F.-B."/>
        </authorList>
    </citation>
    <scope>NUCLEOTIDE SEQUENCE [LARGE SCALE GENOMIC DNA]</scope>
    <source>
        <strain evidence="8 9">F60176</strain>
    </source>
</reference>
<accession>A0ABS0TGI2</accession>
<dbReference type="SUPFAM" id="SSF52172">
    <property type="entry name" value="CheY-like"/>
    <property type="match status" value="1"/>
</dbReference>
<keyword evidence="3" id="KW-0238">DNA-binding</keyword>
<gene>
    <name evidence="8" type="ORF">I6U50_08970</name>
</gene>
<dbReference type="InterPro" id="IPR039420">
    <property type="entry name" value="WalR-like"/>
</dbReference>
<keyword evidence="2" id="KW-0805">Transcription regulation</keyword>
<dbReference type="SMART" id="SM00448">
    <property type="entry name" value="REC"/>
    <property type="match status" value="1"/>
</dbReference>
<keyword evidence="9" id="KW-1185">Reference proteome</keyword>
<feature type="modified residue" description="4-aspartylphosphate" evidence="5">
    <location>
        <position position="59"/>
    </location>
</feature>
<dbReference type="PROSITE" id="PS50110">
    <property type="entry name" value="RESPONSE_REGULATORY"/>
    <property type="match status" value="1"/>
</dbReference>
<keyword evidence="1 5" id="KW-0597">Phosphoprotein</keyword>
<evidence type="ECO:0000256" key="1">
    <source>
        <dbReference type="ARBA" id="ARBA00022553"/>
    </source>
</evidence>
<dbReference type="InterPro" id="IPR011006">
    <property type="entry name" value="CheY-like_superfamily"/>
</dbReference>
<proteinExistence type="predicted"/>
<feature type="domain" description="Response regulatory" evidence="7">
    <location>
        <begin position="9"/>
        <end position="124"/>
    </location>
</feature>
<dbReference type="RefSeq" id="WP_193711746.1">
    <property type="nucleotide sequence ID" value="NZ_JAEHNY010000007.1"/>
</dbReference>
<dbReference type="Pfam" id="PF00196">
    <property type="entry name" value="GerE"/>
    <property type="match status" value="1"/>
</dbReference>
<dbReference type="Gene3D" id="3.40.50.2300">
    <property type="match status" value="1"/>
</dbReference>
<evidence type="ECO:0000256" key="3">
    <source>
        <dbReference type="ARBA" id="ARBA00023125"/>
    </source>
</evidence>
<evidence type="ECO:0000259" key="7">
    <source>
        <dbReference type="PROSITE" id="PS50110"/>
    </source>
</evidence>
<evidence type="ECO:0000313" key="8">
    <source>
        <dbReference type="EMBL" id="MBI6120151.1"/>
    </source>
</evidence>
<dbReference type="PROSITE" id="PS50043">
    <property type="entry name" value="HTH_LUXR_2"/>
    <property type="match status" value="1"/>
</dbReference>
<evidence type="ECO:0000256" key="4">
    <source>
        <dbReference type="ARBA" id="ARBA00023163"/>
    </source>
</evidence>
<dbReference type="SMART" id="SM00421">
    <property type="entry name" value="HTH_LUXR"/>
    <property type="match status" value="1"/>
</dbReference>
<dbReference type="InterPro" id="IPR001789">
    <property type="entry name" value="Sig_transdc_resp-reg_receiver"/>
</dbReference>